<dbReference type="Proteomes" id="UP000193427">
    <property type="component" value="Chromosome"/>
</dbReference>
<reference evidence="1 2" key="1">
    <citation type="submission" date="2016-04" db="EMBL/GenBank/DDBJ databases">
        <title>Complete genome sequence of natural rubber-degrading, novel Gram-negative bacterium, Rhizobacter gummiphilus strain NS21.</title>
        <authorList>
            <person name="Tabata M."/>
            <person name="Kasai D."/>
            <person name="Fukuda M."/>
        </authorList>
    </citation>
    <scope>NUCLEOTIDE SEQUENCE [LARGE SCALE GENOMIC DNA]</scope>
    <source>
        <strain evidence="1 2">NS21</strain>
    </source>
</reference>
<accession>A0A1W6LB00</accession>
<keyword evidence="2" id="KW-1185">Reference proteome</keyword>
<sequence length="225" mass="24004">MKHPHFALALLLPLPAAALTFSGTFNGVMANAQWIPTNPATPYSPEDFIGAPVTGGFDVDIPDAWLAIHPFDTYVPIAEGHASFNATVRGLDFSYTAGLLMPGSTGTQLTFWTDYRPRFEGGILEFQSDAGSLVTGTTPASLRVDGTTVSGMSLGFADQHVSLSFHVDITSFRFDPVAAPVPEPPLAVLMALGVLGLGLHHRRWLRTASRKVPICTATVSSITRP</sequence>
<gene>
    <name evidence="1" type="ORF">A4W93_16950</name>
</gene>
<proteinExistence type="predicted"/>
<name>A0A1W6LB00_9BURK</name>
<dbReference type="AlphaFoldDB" id="A0A1W6LB00"/>
<evidence type="ECO:0000313" key="1">
    <source>
        <dbReference type="EMBL" id="ARN21449.1"/>
    </source>
</evidence>
<organism evidence="1 2">
    <name type="scientific">Piscinibacter gummiphilus</name>
    <dbReference type="NCBI Taxonomy" id="946333"/>
    <lineage>
        <taxon>Bacteria</taxon>
        <taxon>Pseudomonadati</taxon>
        <taxon>Pseudomonadota</taxon>
        <taxon>Betaproteobacteria</taxon>
        <taxon>Burkholderiales</taxon>
        <taxon>Sphaerotilaceae</taxon>
        <taxon>Piscinibacter</taxon>
    </lineage>
</organism>
<dbReference type="RefSeq" id="WP_085751736.1">
    <property type="nucleotide sequence ID" value="NZ_BSPR01000013.1"/>
</dbReference>
<dbReference type="KEGG" id="rgu:A4W93_16950"/>
<evidence type="ECO:0000313" key="2">
    <source>
        <dbReference type="Proteomes" id="UP000193427"/>
    </source>
</evidence>
<dbReference type="EMBL" id="CP015118">
    <property type="protein sequence ID" value="ARN21449.1"/>
    <property type="molecule type" value="Genomic_DNA"/>
</dbReference>
<protein>
    <submittedName>
        <fullName evidence="1">Uncharacterized protein</fullName>
    </submittedName>
</protein>